<sequence length="84" mass="9786">MLTELLVCRDCPERIEFYTAKADRDLPIYVPPMVACPHPIWDDPAPIFPNEYRRAFSYFLELNTPFGPQQKATMMEETGSRMIC</sequence>
<organism evidence="1">
    <name type="scientific">Leviviridae sp</name>
    <dbReference type="NCBI Taxonomy" id="2027243"/>
    <lineage>
        <taxon>Viruses</taxon>
        <taxon>Riboviria</taxon>
        <taxon>Orthornavirae</taxon>
        <taxon>Lenarviricota</taxon>
        <taxon>Leviviricetes</taxon>
        <taxon>Norzivirales</taxon>
        <taxon>Fiersviridae</taxon>
    </lineage>
</organism>
<name>A0A514D8V1_9VIRU</name>
<protein>
    <submittedName>
        <fullName evidence="1">Uncharacterized protein</fullName>
    </submittedName>
</protein>
<proteinExistence type="predicted"/>
<evidence type="ECO:0000313" key="1">
    <source>
        <dbReference type="EMBL" id="QDH90028.1"/>
    </source>
</evidence>
<accession>A0A514D8V1</accession>
<dbReference type="EMBL" id="MN035198">
    <property type="protein sequence ID" value="QDH90028.1"/>
    <property type="molecule type" value="Genomic_RNA"/>
</dbReference>
<reference evidence="1" key="1">
    <citation type="submission" date="2019-05" db="EMBL/GenBank/DDBJ databases">
        <title>Metatranscriptomic reconstruction reveals RNA viruses with the potential to shape carbon cycling in soil.</title>
        <authorList>
            <person name="Starr E.P."/>
            <person name="Nuccio E."/>
            <person name="Pett-Ridge J."/>
            <person name="Banfield J.F."/>
            <person name="Firestone M.K."/>
        </authorList>
    </citation>
    <scope>NUCLEOTIDE SEQUENCE</scope>
    <source>
        <strain evidence="1">H2_Bulk_34_250</strain>
    </source>
</reference>
<gene>
    <name evidence="1" type="ORF">H2Bulk34250_000001</name>
</gene>